<keyword evidence="3" id="KW-0408">Iron</keyword>
<evidence type="ECO:0000256" key="4">
    <source>
        <dbReference type="ARBA" id="ARBA00023014"/>
    </source>
</evidence>
<keyword evidence="8" id="KW-1185">Reference proteome</keyword>
<organism evidence="7 8">
    <name type="scientific">Arthrobacter hankyongi</name>
    <dbReference type="NCBI Taxonomy" id="2904801"/>
    <lineage>
        <taxon>Bacteria</taxon>
        <taxon>Bacillati</taxon>
        <taxon>Actinomycetota</taxon>
        <taxon>Actinomycetes</taxon>
        <taxon>Micrococcales</taxon>
        <taxon>Micrococcaceae</taxon>
        <taxon>Arthrobacter</taxon>
    </lineage>
</organism>
<keyword evidence="2" id="KW-0479">Metal-binding</keyword>
<evidence type="ECO:0000256" key="3">
    <source>
        <dbReference type="ARBA" id="ARBA00023004"/>
    </source>
</evidence>
<dbReference type="Gene3D" id="2.102.10.10">
    <property type="entry name" value="Rieske [2Fe-2S] iron-sulphur domain"/>
    <property type="match status" value="1"/>
</dbReference>
<accession>A0ABS9L930</accession>
<evidence type="ECO:0000313" key="8">
    <source>
        <dbReference type="Proteomes" id="UP001165368"/>
    </source>
</evidence>
<dbReference type="Proteomes" id="UP001165368">
    <property type="component" value="Unassembled WGS sequence"/>
</dbReference>
<feature type="domain" description="Rieske" evidence="6">
    <location>
        <begin position="429"/>
        <end position="519"/>
    </location>
</feature>
<keyword evidence="5" id="KW-1015">Disulfide bond</keyword>
<dbReference type="SUPFAM" id="SSF50022">
    <property type="entry name" value="ISP domain"/>
    <property type="match status" value="1"/>
</dbReference>
<reference evidence="7" key="1">
    <citation type="submission" date="2022-01" db="EMBL/GenBank/DDBJ databases">
        <authorList>
            <person name="Jo J.-H."/>
            <person name="Im W.-T."/>
        </authorList>
    </citation>
    <scope>NUCLEOTIDE SEQUENCE</scope>
    <source>
        <strain evidence="7">I2-34</strain>
    </source>
</reference>
<dbReference type="InterPro" id="IPR036922">
    <property type="entry name" value="Rieske_2Fe-2S_sf"/>
</dbReference>
<dbReference type="InterPro" id="IPR005805">
    <property type="entry name" value="Rieske_Fe-S_prot_C"/>
</dbReference>
<dbReference type="InterPro" id="IPR038010">
    <property type="entry name" value="YhfW_C"/>
</dbReference>
<dbReference type="Pfam" id="PF01266">
    <property type="entry name" value="DAO"/>
    <property type="match status" value="1"/>
</dbReference>
<dbReference type="PANTHER" id="PTHR13847">
    <property type="entry name" value="SARCOSINE DEHYDROGENASE-RELATED"/>
    <property type="match status" value="1"/>
</dbReference>
<dbReference type="PRINTS" id="PR00162">
    <property type="entry name" value="RIESKE"/>
</dbReference>
<evidence type="ECO:0000259" key="6">
    <source>
        <dbReference type="PROSITE" id="PS51296"/>
    </source>
</evidence>
<dbReference type="PANTHER" id="PTHR13847:SF274">
    <property type="entry name" value="RIESKE 2FE-2S IRON-SULFUR PROTEIN YHFW-RELATED"/>
    <property type="match status" value="1"/>
</dbReference>
<evidence type="ECO:0000256" key="1">
    <source>
        <dbReference type="ARBA" id="ARBA00022714"/>
    </source>
</evidence>
<dbReference type="PROSITE" id="PS51296">
    <property type="entry name" value="RIESKE"/>
    <property type="match status" value="1"/>
</dbReference>
<keyword evidence="4" id="KW-0411">Iron-sulfur</keyword>
<evidence type="ECO:0000256" key="5">
    <source>
        <dbReference type="ARBA" id="ARBA00023157"/>
    </source>
</evidence>
<dbReference type="CDD" id="cd03477">
    <property type="entry name" value="Rieske_YhfW_C"/>
    <property type="match status" value="1"/>
</dbReference>
<dbReference type="Gene3D" id="3.30.9.10">
    <property type="entry name" value="D-Amino Acid Oxidase, subunit A, domain 2"/>
    <property type="match status" value="1"/>
</dbReference>
<evidence type="ECO:0000256" key="2">
    <source>
        <dbReference type="ARBA" id="ARBA00022723"/>
    </source>
</evidence>
<dbReference type="Pfam" id="PF00355">
    <property type="entry name" value="Rieske"/>
    <property type="match status" value="1"/>
</dbReference>
<dbReference type="Gene3D" id="3.50.50.60">
    <property type="entry name" value="FAD/NAD(P)-binding domain"/>
    <property type="match status" value="1"/>
</dbReference>
<dbReference type="SUPFAM" id="SSF51905">
    <property type="entry name" value="FAD/NAD(P)-binding domain"/>
    <property type="match status" value="1"/>
</dbReference>
<proteinExistence type="predicted"/>
<sequence>MQDGSTPDGGAVPGRLEGRPVSLWVATAGPTGYPALAADIDVDIAVIGGGIAGLTAALALKRAGQSVAVLEAARVGTGVTGHTTGKVTSLHRLIYTELAGSHGPDTARTYGQANQAAVEHIARVVADEGIDCGFRRVANYTYAETADSLALVREEADLAASLGLPATFTTDVPLPFTVRGAVRFDGQAQLHAVRYVQGLARAVDGDGCFVFEESPALGLRDGSPAVVDTLHGSVRARDIIVATNVPFGDQGLLAARCYLHRSYLVACPVASPLPDATFISVDEPMRSILGVDIDGAGYLLAGGEGHRVPDGGDSAGRFRRLAAFARERLGAGEVAFRWSTQDGIPVDGLPYVGRLSPEARHVYVITGLRKWGLTNGTAAALMLTDALSGKDNPWAAVFDSSRAAPMATTERSMAKSATIPAAGPATEPADRSGHVHLAPGEGTVMEVDGEKTAVYADPAGQLRAVSAVCTHLGCIVEFNPDDVTWDCPCHGSRFATDGTVIQGPATLDLPPRPTPSGQA</sequence>
<gene>
    <name evidence="7" type="ORF">LVY72_14965</name>
</gene>
<dbReference type="RefSeq" id="WP_237822262.1">
    <property type="nucleotide sequence ID" value="NZ_JAKLTQ010000011.1"/>
</dbReference>
<dbReference type="InterPro" id="IPR036188">
    <property type="entry name" value="FAD/NAD-bd_sf"/>
</dbReference>
<dbReference type="EMBL" id="JAKLTQ010000011">
    <property type="protein sequence ID" value="MCG2623198.1"/>
    <property type="molecule type" value="Genomic_DNA"/>
</dbReference>
<keyword evidence="1" id="KW-0001">2Fe-2S</keyword>
<name>A0ABS9L930_9MICC</name>
<evidence type="ECO:0000313" key="7">
    <source>
        <dbReference type="EMBL" id="MCG2623198.1"/>
    </source>
</evidence>
<dbReference type="InterPro" id="IPR006076">
    <property type="entry name" value="FAD-dep_OxRdtase"/>
</dbReference>
<protein>
    <submittedName>
        <fullName evidence="7">FAD-dependent oxidoreductase</fullName>
    </submittedName>
</protein>
<comment type="caution">
    <text evidence="7">The sequence shown here is derived from an EMBL/GenBank/DDBJ whole genome shotgun (WGS) entry which is preliminary data.</text>
</comment>
<dbReference type="InterPro" id="IPR017941">
    <property type="entry name" value="Rieske_2Fe-2S"/>
</dbReference>